<feature type="compositionally biased region" description="Basic and acidic residues" evidence="1">
    <location>
        <begin position="689"/>
        <end position="714"/>
    </location>
</feature>
<feature type="compositionally biased region" description="Basic and acidic residues" evidence="1">
    <location>
        <begin position="594"/>
        <end position="621"/>
    </location>
</feature>
<feature type="transmembrane region" description="Helical" evidence="2">
    <location>
        <begin position="344"/>
        <end position="364"/>
    </location>
</feature>
<feature type="transmembrane region" description="Helical" evidence="2">
    <location>
        <begin position="558"/>
        <end position="577"/>
    </location>
</feature>
<feature type="compositionally biased region" description="Low complexity" evidence="1">
    <location>
        <begin position="174"/>
        <end position="183"/>
    </location>
</feature>
<evidence type="ECO:0000256" key="2">
    <source>
        <dbReference type="SAM" id="Phobius"/>
    </source>
</evidence>
<feature type="transmembrane region" description="Helical" evidence="2">
    <location>
        <begin position="516"/>
        <end position="538"/>
    </location>
</feature>
<dbReference type="HOGENOM" id="CLU_020665_0_0_11"/>
<feature type="transmembrane region" description="Helical" evidence="2">
    <location>
        <begin position="485"/>
        <end position="504"/>
    </location>
</feature>
<accession>C4LHE4</accession>
<feature type="compositionally biased region" description="Acidic residues" evidence="1">
    <location>
        <begin position="655"/>
        <end position="688"/>
    </location>
</feature>
<feature type="region of interest" description="Disordered" evidence="1">
    <location>
        <begin position="1"/>
        <end position="188"/>
    </location>
</feature>
<sequence length="768" mass="80635">MCPTRGRCQDRQVRNTTPSNSRRPGDGRSRKNGRRSRGTDAQRLTWDSPSSSRQHRPDRSSRQSETGAERSSHQSSRPSFDDVAHRDSSRPRSTAGDSRANQAPRASEQYVREQRPQARATRGSRRTDGGRASRVRCAGDLDSAATVGKKNAGARGTRGARATGTGSDDGRRGAGNNRGATDASPRGRRFGLNRWTQWWQKSGSAARSAAGGSFTTRLRKFLPGIAATHVSVIGVIIAVALIILLALDLSFVAAPATIASLWLTFNLAPLSMSGADLGLLPLLPALGYALWIALRIRSVVRERISVSDVRMLVGCSLAVPILLTLTALAMLWDAQPVLPVNVPSVWMSVLSTFALNALAIIFGMGKRLWRALLRFYGMPQWPVDAVRLGMAFLAAMGGIGALVVIVSLIAHWSAFTDAYSIASGVGGKIGLTLLWIAYFPNMALASASVLAGAEANFGAAQVSLFTATRAELPPVPVLAAMPGDVFPAAWLGLFIPAAVAILVYRRFLSQRRVVVSPYGTVGVAAVSAGIVGMVAAWLNSGVVGAYGWSGPNPWLTGAVAAGWMFAVGVITMAVIGIRRGRSASPREASASDRGGTREADTTKGDRHSAEPDSAAESRDDDNPAAQRVESAEDKSAGDESDADGESNVGNKSGADDESGDSDSVDGEPEDDNDDGDDDGSEDSDEENTADGKAKGESSHSGARESEAVDAKETEVESSEAEQSESADNVTTETDNDPEPSAGTSAGDSSQGSTAHDASSQGGTTDDPR</sequence>
<gene>
    <name evidence="3" type="ordered locus">ckrop_0473</name>
</gene>
<evidence type="ECO:0000313" key="4">
    <source>
        <dbReference type="Proteomes" id="UP000001473"/>
    </source>
</evidence>
<feature type="compositionally biased region" description="Low complexity" evidence="1">
    <location>
        <begin position="153"/>
        <end position="166"/>
    </location>
</feature>
<dbReference type="eggNOG" id="ENOG5033EIZ">
    <property type="taxonomic scope" value="Bacteria"/>
</dbReference>
<organism evidence="3 4">
    <name type="scientific">Corynebacterium kroppenstedtii (strain DSM 44385 / JCM 11950 / CIP 105744 / CCUG 35717)</name>
    <dbReference type="NCBI Taxonomy" id="645127"/>
    <lineage>
        <taxon>Bacteria</taxon>
        <taxon>Bacillati</taxon>
        <taxon>Actinomycetota</taxon>
        <taxon>Actinomycetes</taxon>
        <taxon>Mycobacteriales</taxon>
        <taxon>Corynebacteriaceae</taxon>
        <taxon>Corynebacterium</taxon>
    </lineage>
</organism>
<feature type="compositionally biased region" description="Polar residues" evidence="1">
    <location>
        <begin position="91"/>
        <end position="101"/>
    </location>
</feature>
<feature type="transmembrane region" description="Helical" evidence="2">
    <location>
        <begin position="221"/>
        <end position="247"/>
    </location>
</feature>
<feature type="transmembrane region" description="Helical" evidence="2">
    <location>
        <begin position="418"/>
        <end position="437"/>
    </location>
</feature>
<feature type="transmembrane region" description="Helical" evidence="2">
    <location>
        <begin position="311"/>
        <end position="332"/>
    </location>
</feature>
<feature type="transmembrane region" description="Helical" evidence="2">
    <location>
        <begin position="385"/>
        <end position="412"/>
    </location>
</feature>
<keyword evidence="2" id="KW-0812">Transmembrane</keyword>
<evidence type="ECO:0000313" key="3">
    <source>
        <dbReference type="EMBL" id="ACR17249.1"/>
    </source>
</evidence>
<name>C4LHE4_CORK4</name>
<dbReference type="EMBL" id="CP001620">
    <property type="protein sequence ID" value="ACR17249.1"/>
    <property type="molecule type" value="Genomic_DNA"/>
</dbReference>
<feature type="compositionally biased region" description="Basic and acidic residues" evidence="1">
    <location>
        <begin position="79"/>
        <end position="90"/>
    </location>
</feature>
<dbReference type="InterPro" id="IPR045931">
    <property type="entry name" value="DUF6350"/>
</dbReference>
<feature type="transmembrane region" description="Helical" evidence="2">
    <location>
        <begin position="267"/>
        <end position="291"/>
    </location>
</feature>
<dbReference type="AlphaFoldDB" id="C4LHE4"/>
<feature type="region of interest" description="Disordered" evidence="1">
    <location>
        <begin position="581"/>
        <end position="768"/>
    </location>
</feature>
<keyword evidence="2" id="KW-1133">Transmembrane helix</keyword>
<feature type="compositionally biased region" description="Acidic residues" evidence="1">
    <location>
        <begin position="715"/>
        <end position="724"/>
    </location>
</feature>
<protein>
    <submittedName>
        <fullName evidence="3">Putative membrane protein</fullName>
    </submittedName>
</protein>
<keyword evidence="2" id="KW-0472">Membrane</keyword>
<feature type="compositionally biased region" description="Polar residues" evidence="1">
    <location>
        <begin position="741"/>
        <end position="768"/>
    </location>
</feature>
<proteinExistence type="predicted"/>
<dbReference type="STRING" id="645127.ckrop_0473"/>
<feature type="compositionally biased region" description="Basic and acidic residues" evidence="1">
    <location>
        <begin position="55"/>
        <end position="72"/>
    </location>
</feature>
<dbReference type="KEGG" id="ckp:ckrop_0473"/>
<feature type="transmembrane region" description="Helical" evidence="2">
    <location>
        <begin position="444"/>
        <end position="465"/>
    </location>
</feature>
<dbReference type="Proteomes" id="UP000001473">
    <property type="component" value="Chromosome"/>
</dbReference>
<evidence type="ECO:0000256" key="1">
    <source>
        <dbReference type="SAM" id="MobiDB-lite"/>
    </source>
</evidence>
<dbReference type="Pfam" id="PF19877">
    <property type="entry name" value="DUF6350"/>
    <property type="match status" value="1"/>
</dbReference>
<keyword evidence="4" id="KW-1185">Reference proteome</keyword>
<reference evidence="3 4" key="1">
    <citation type="journal article" date="2008" name="J. Biotechnol.">
        <title>Ultrafast pyrosequencing of Corynebacterium kroppenstedtii DSM44385 revealed insights into the physiology of a lipophilic corynebacterium that lacks mycolic acids.</title>
        <authorList>
            <person name="Tauch A."/>
            <person name="Schneider J."/>
            <person name="Szczepanowski R."/>
            <person name="Tilker A."/>
            <person name="Viehoever P."/>
            <person name="Gartemann K.-H."/>
            <person name="Arnold W."/>
            <person name="Blom J."/>
            <person name="Brinkrolf K."/>
            <person name="Brune I."/>
            <person name="Goetker S."/>
            <person name="Weisshaar B."/>
            <person name="Goesmann A."/>
            <person name="Droege M."/>
            <person name="Puehler A."/>
        </authorList>
    </citation>
    <scope>NUCLEOTIDE SEQUENCE [LARGE SCALE GENOMIC DNA]</scope>
    <source>
        <strain evidence="4">DSM 44385 / JCM 11950 / CIP 105744 / CCUG 35717</strain>
    </source>
</reference>